<evidence type="ECO:0000313" key="7">
    <source>
        <dbReference type="EMBL" id="CDS08024.1"/>
    </source>
</evidence>
<dbReference type="Pfam" id="PF00719">
    <property type="entry name" value="Pyrophosphatase"/>
    <property type="match status" value="1"/>
</dbReference>
<dbReference type="SUPFAM" id="SSF50324">
    <property type="entry name" value="Inorganic pyrophosphatase"/>
    <property type="match status" value="1"/>
</dbReference>
<reference evidence="7" key="1">
    <citation type="journal article" date="2014" name="Genome Announc.">
        <title>De novo whole-genome sequence and genome annotation of Lichtheimia ramosa.</title>
        <authorList>
            <person name="Linde J."/>
            <person name="Schwartze V."/>
            <person name="Binder U."/>
            <person name="Lass-Florl C."/>
            <person name="Voigt K."/>
            <person name="Horn F."/>
        </authorList>
    </citation>
    <scope>NUCLEOTIDE SEQUENCE</scope>
    <source>
        <strain evidence="7">JMRC FSU:6197</strain>
    </source>
</reference>
<accession>A0A077WLS5</accession>
<dbReference type="InterPro" id="IPR008162">
    <property type="entry name" value="Pyrophosphatase"/>
</dbReference>
<protein>
    <recommendedName>
        <fullName evidence="3">inorganic diphosphatase</fullName>
        <ecNumber evidence="3">3.6.1.1</ecNumber>
    </recommendedName>
</protein>
<dbReference type="GO" id="GO:0004427">
    <property type="term" value="F:inorganic diphosphate phosphatase activity"/>
    <property type="evidence" value="ECO:0007669"/>
    <property type="project" value="UniProtKB-EC"/>
</dbReference>
<name>A0A077WLS5_9FUNG</name>
<keyword evidence="4" id="KW-0479">Metal-binding</keyword>
<keyword evidence="6" id="KW-0460">Magnesium</keyword>
<organism evidence="7">
    <name type="scientific">Lichtheimia ramosa</name>
    <dbReference type="NCBI Taxonomy" id="688394"/>
    <lineage>
        <taxon>Eukaryota</taxon>
        <taxon>Fungi</taxon>
        <taxon>Fungi incertae sedis</taxon>
        <taxon>Mucoromycota</taxon>
        <taxon>Mucoromycotina</taxon>
        <taxon>Mucoromycetes</taxon>
        <taxon>Mucorales</taxon>
        <taxon>Lichtheimiaceae</taxon>
        <taxon>Lichtheimia</taxon>
    </lineage>
</organism>
<evidence type="ECO:0000256" key="2">
    <source>
        <dbReference type="ARBA" id="ARBA00006220"/>
    </source>
</evidence>
<comment type="similarity">
    <text evidence="2">Belongs to the PPase family.</text>
</comment>
<evidence type="ECO:0000256" key="3">
    <source>
        <dbReference type="ARBA" id="ARBA00012146"/>
    </source>
</evidence>
<dbReference type="GO" id="GO:0000287">
    <property type="term" value="F:magnesium ion binding"/>
    <property type="evidence" value="ECO:0007669"/>
    <property type="project" value="InterPro"/>
</dbReference>
<evidence type="ECO:0000256" key="6">
    <source>
        <dbReference type="ARBA" id="ARBA00022842"/>
    </source>
</evidence>
<sequence length="277" mass="31162">MVVEIPRWDNAKLETTKEVPMNPIKHDKNKDGSLRYVPNLFPIHGYPGNYGMIPKTWENPYVLTKSTGTYGDNDPIDVLELGCEVGYPGQIKQVKVLGGLILVDEGKTDWKIFTIDIRDPLASSMNDLNDIEAQYPGFVEVVRKWYTVYKIPKTGKPNTLGLDGKCIDKDEATKKILEMHEYWKMLINGTIAEADAKGIQRFTMTTVGSPYQVGPSSPQVQSVPEADPQPYTKPGVTVEKWTYLPAEWQFVDKEAKDDDNDILESLHISNVLKSALD</sequence>
<dbReference type="OrthoDB" id="1608002at2759"/>
<dbReference type="PANTHER" id="PTHR10286">
    <property type="entry name" value="INORGANIC PYROPHOSPHATASE"/>
    <property type="match status" value="1"/>
</dbReference>
<dbReference type="CDD" id="cd00412">
    <property type="entry name" value="pyrophosphatase"/>
    <property type="match status" value="1"/>
</dbReference>
<dbReference type="EMBL" id="LK023324">
    <property type="protein sequence ID" value="CDS08024.1"/>
    <property type="molecule type" value="Genomic_DNA"/>
</dbReference>
<dbReference type="AlphaFoldDB" id="A0A077WLS5"/>
<keyword evidence="5" id="KW-0378">Hydrolase</keyword>
<evidence type="ECO:0000256" key="1">
    <source>
        <dbReference type="ARBA" id="ARBA00001946"/>
    </source>
</evidence>
<evidence type="ECO:0000256" key="4">
    <source>
        <dbReference type="ARBA" id="ARBA00022723"/>
    </source>
</evidence>
<dbReference type="GO" id="GO:0006796">
    <property type="term" value="P:phosphate-containing compound metabolic process"/>
    <property type="evidence" value="ECO:0007669"/>
    <property type="project" value="InterPro"/>
</dbReference>
<proteinExistence type="inferred from homology"/>
<dbReference type="GO" id="GO:0005737">
    <property type="term" value="C:cytoplasm"/>
    <property type="evidence" value="ECO:0007669"/>
    <property type="project" value="InterPro"/>
</dbReference>
<dbReference type="InterPro" id="IPR036649">
    <property type="entry name" value="Pyrophosphatase_sf"/>
</dbReference>
<dbReference type="EC" id="3.6.1.1" evidence="3"/>
<dbReference type="PROSITE" id="PS00387">
    <property type="entry name" value="PPASE"/>
    <property type="match status" value="1"/>
</dbReference>
<comment type="cofactor">
    <cofactor evidence="1">
        <name>Mg(2+)</name>
        <dbReference type="ChEBI" id="CHEBI:18420"/>
    </cofactor>
</comment>
<gene>
    <name evidence="7" type="ORF">LRAMOSA01973</name>
</gene>
<dbReference type="Gene3D" id="3.90.80.10">
    <property type="entry name" value="Inorganic pyrophosphatase"/>
    <property type="match status" value="1"/>
</dbReference>
<evidence type="ECO:0000256" key="5">
    <source>
        <dbReference type="ARBA" id="ARBA00022801"/>
    </source>
</evidence>